<gene>
    <name evidence="2" type="ORF">SAMN05216582_13318</name>
</gene>
<protein>
    <recommendedName>
        <fullName evidence="1">VWFA domain-containing protein</fullName>
    </recommendedName>
</protein>
<dbReference type="InterPro" id="IPR002035">
    <property type="entry name" value="VWF_A"/>
</dbReference>
<organism evidence="2 3">
    <name type="scientific">Selenomonas ruminantium</name>
    <dbReference type="NCBI Taxonomy" id="971"/>
    <lineage>
        <taxon>Bacteria</taxon>
        <taxon>Bacillati</taxon>
        <taxon>Bacillota</taxon>
        <taxon>Negativicutes</taxon>
        <taxon>Selenomonadales</taxon>
        <taxon>Selenomonadaceae</taxon>
        <taxon>Selenomonas</taxon>
    </lineage>
</organism>
<evidence type="ECO:0000313" key="3">
    <source>
        <dbReference type="Proteomes" id="UP000184263"/>
    </source>
</evidence>
<sequence>MKKGLTEIVFILDRSGSMSGLEADTIGGFNSLIRKQQKETGEAIVSTVLFDDTCDVIHDRVPMEKVEKLTEDTYFVRGCTALLDAVGGAIHHIGNIHKYAREEDRPEKTVFIITTDGLENASRRYNYKQVKQMVERQKEKHGWEFLFLGANMDAIKAAGSIGIHADRAVTYQCDEAGTALNFEVLSAAIQHVRSSDMLLAASWKRKIDEDMMRRGGRK</sequence>
<name>A0A1M6X908_SELRU</name>
<feature type="domain" description="VWFA" evidence="1">
    <location>
        <begin position="7"/>
        <end position="149"/>
    </location>
</feature>
<dbReference type="AlphaFoldDB" id="A0A1M6X908"/>
<evidence type="ECO:0000259" key="1">
    <source>
        <dbReference type="PROSITE" id="PS50234"/>
    </source>
</evidence>
<dbReference type="EMBL" id="FRBC01000033">
    <property type="protein sequence ID" value="SHL02426.1"/>
    <property type="molecule type" value="Genomic_DNA"/>
</dbReference>
<dbReference type="SUPFAM" id="SSF53300">
    <property type="entry name" value="vWA-like"/>
    <property type="match status" value="1"/>
</dbReference>
<proteinExistence type="predicted"/>
<evidence type="ECO:0000313" key="2">
    <source>
        <dbReference type="EMBL" id="SHL02426.1"/>
    </source>
</evidence>
<reference evidence="2 3" key="1">
    <citation type="submission" date="2016-11" db="EMBL/GenBank/DDBJ databases">
        <authorList>
            <person name="Jaros S."/>
            <person name="Januszkiewicz K."/>
            <person name="Wedrychowicz H."/>
        </authorList>
    </citation>
    <scope>NUCLEOTIDE SEQUENCE [LARGE SCALE GENOMIC DNA]</scope>
    <source>
        <strain evidence="2 3">HD4</strain>
    </source>
</reference>
<accession>A0A1M6X908</accession>
<dbReference type="InterPro" id="IPR036465">
    <property type="entry name" value="vWFA_dom_sf"/>
</dbReference>
<dbReference type="OrthoDB" id="9790144at2"/>
<dbReference type="PROSITE" id="PS50234">
    <property type="entry name" value="VWFA"/>
    <property type="match status" value="1"/>
</dbReference>
<dbReference type="Gene3D" id="3.40.50.410">
    <property type="entry name" value="von Willebrand factor, type A domain"/>
    <property type="match status" value="1"/>
</dbReference>
<dbReference type="RefSeq" id="WP_073092347.1">
    <property type="nucleotide sequence ID" value="NZ_FRBC01000033.1"/>
</dbReference>
<dbReference type="Proteomes" id="UP000184263">
    <property type="component" value="Unassembled WGS sequence"/>
</dbReference>